<dbReference type="InterPro" id="IPR003653">
    <property type="entry name" value="Peptidase_C48_C"/>
</dbReference>
<dbReference type="Gene3D" id="3.40.395.10">
    <property type="entry name" value="Adenoviral Proteinase, Chain A"/>
    <property type="match status" value="1"/>
</dbReference>
<evidence type="ECO:0000313" key="6">
    <source>
        <dbReference type="Proteomes" id="UP000092460"/>
    </source>
</evidence>
<evidence type="ECO:0000259" key="4">
    <source>
        <dbReference type="Pfam" id="PF02902"/>
    </source>
</evidence>
<evidence type="ECO:0000313" key="5">
    <source>
        <dbReference type="EnsemblMetazoa" id="GPPI024959-PA"/>
    </source>
</evidence>
<feature type="domain" description="Ubiquitin-like protease family profile" evidence="4">
    <location>
        <begin position="36"/>
        <end position="81"/>
    </location>
</feature>
<dbReference type="GO" id="GO:0008234">
    <property type="term" value="F:cysteine-type peptidase activity"/>
    <property type="evidence" value="ECO:0007669"/>
    <property type="project" value="InterPro"/>
</dbReference>
<dbReference type="GO" id="GO:0006508">
    <property type="term" value="P:proteolysis"/>
    <property type="evidence" value="ECO:0007669"/>
    <property type="project" value="UniProtKB-KW"/>
</dbReference>
<keyword evidence="2" id="KW-0645">Protease</keyword>
<dbReference type="VEuPathDB" id="VectorBase:GPPI024959"/>
<dbReference type="SUPFAM" id="SSF54001">
    <property type="entry name" value="Cysteine proteinases"/>
    <property type="match status" value="1"/>
</dbReference>
<reference evidence="6" key="1">
    <citation type="submission" date="2015-01" db="EMBL/GenBank/DDBJ databases">
        <authorList>
            <person name="Aksoy S."/>
            <person name="Warren W."/>
            <person name="Wilson R.K."/>
        </authorList>
    </citation>
    <scope>NUCLEOTIDE SEQUENCE [LARGE SCALE GENOMIC DNA]</scope>
    <source>
        <strain evidence="6">IAEA</strain>
    </source>
</reference>
<evidence type="ECO:0000256" key="2">
    <source>
        <dbReference type="ARBA" id="ARBA00022670"/>
    </source>
</evidence>
<accession>A0A1B0BBM2</accession>
<dbReference type="Proteomes" id="UP000092460">
    <property type="component" value="Unassembled WGS sequence"/>
</dbReference>
<sequence length="89" mass="10411">MSSKMSNNNNVMLEFSTGRFSIALMDYDYGLLRPGQWLNDEVMEVFGKWLQDSLPPKLRERVYMFSPFLFTQLNEDQPHWSSILTPSGE</sequence>
<keyword evidence="3" id="KW-0378">Hydrolase</keyword>
<dbReference type="AlphaFoldDB" id="A0A1B0BBM2"/>
<proteinExistence type="inferred from homology"/>
<reference evidence="5" key="2">
    <citation type="submission" date="2020-05" db="UniProtKB">
        <authorList>
            <consortium name="EnsemblMetazoa"/>
        </authorList>
    </citation>
    <scope>IDENTIFICATION</scope>
    <source>
        <strain evidence="5">IAEA</strain>
    </source>
</reference>
<dbReference type="EMBL" id="JXJN01011538">
    <property type="status" value="NOT_ANNOTATED_CDS"/>
    <property type="molecule type" value="Genomic_DNA"/>
</dbReference>
<protein>
    <recommendedName>
        <fullName evidence="4">Ubiquitin-like protease family profile domain-containing protein</fullName>
    </recommendedName>
</protein>
<dbReference type="Pfam" id="PF02902">
    <property type="entry name" value="Peptidase_C48"/>
    <property type="match status" value="1"/>
</dbReference>
<organism evidence="5 6">
    <name type="scientific">Glossina palpalis gambiensis</name>
    <dbReference type="NCBI Taxonomy" id="67801"/>
    <lineage>
        <taxon>Eukaryota</taxon>
        <taxon>Metazoa</taxon>
        <taxon>Ecdysozoa</taxon>
        <taxon>Arthropoda</taxon>
        <taxon>Hexapoda</taxon>
        <taxon>Insecta</taxon>
        <taxon>Pterygota</taxon>
        <taxon>Neoptera</taxon>
        <taxon>Endopterygota</taxon>
        <taxon>Diptera</taxon>
        <taxon>Brachycera</taxon>
        <taxon>Muscomorpha</taxon>
        <taxon>Hippoboscoidea</taxon>
        <taxon>Glossinidae</taxon>
        <taxon>Glossina</taxon>
    </lineage>
</organism>
<comment type="similarity">
    <text evidence="1">Belongs to the peptidase C48 family.</text>
</comment>
<evidence type="ECO:0000256" key="1">
    <source>
        <dbReference type="ARBA" id="ARBA00005234"/>
    </source>
</evidence>
<dbReference type="EnsemblMetazoa" id="GPPI024959-RA">
    <property type="protein sequence ID" value="GPPI024959-PA"/>
    <property type="gene ID" value="GPPI024959"/>
</dbReference>
<keyword evidence="6" id="KW-1185">Reference proteome</keyword>
<name>A0A1B0BBM2_9MUSC</name>
<evidence type="ECO:0000256" key="3">
    <source>
        <dbReference type="ARBA" id="ARBA00022801"/>
    </source>
</evidence>
<dbReference type="InterPro" id="IPR038765">
    <property type="entry name" value="Papain-like_cys_pep_sf"/>
</dbReference>